<proteinExistence type="predicted"/>
<keyword evidence="1" id="KW-0472">Membrane</keyword>
<feature type="transmembrane region" description="Helical" evidence="1">
    <location>
        <begin position="12"/>
        <end position="30"/>
    </location>
</feature>
<evidence type="ECO:0000313" key="3">
    <source>
        <dbReference type="Proteomes" id="UP000182344"/>
    </source>
</evidence>
<organism evidence="2 3">
    <name type="scientific">Candidatus Shapirobacteria bacterium CG2_30_35_20</name>
    <dbReference type="NCBI Taxonomy" id="1805376"/>
    <lineage>
        <taxon>Bacteria</taxon>
        <taxon>Candidatus Shapironibacteriota</taxon>
    </lineage>
</organism>
<keyword evidence="1" id="KW-0812">Transmembrane</keyword>
<reference evidence="2 3" key="1">
    <citation type="journal article" date="2016" name="Environ. Microbiol.">
        <title>Genomic resolution of a cold subsurface aquifer community provides metabolic insights for novel microbes adapted to high CO concentrations.</title>
        <authorList>
            <person name="Probst A.J."/>
            <person name="Castelle C.J."/>
            <person name="Singh A."/>
            <person name="Brown C.T."/>
            <person name="Anantharaman K."/>
            <person name="Sharon I."/>
            <person name="Hug L.A."/>
            <person name="Burstein D."/>
            <person name="Emerson J.B."/>
            <person name="Thomas B.C."/>
            <person name="Banfield J.F."/>
        </authorList>
    </citation>
    <scope>NUCLEOTIDE SEQUENCE [LARGE SCALE GENOMIC DNA]</scope>
    <source>
        <strain evidence="2">CG2_30_35_20</strain>
    </source>
</reference>
<name>A0A1J5HQZ0_9BACT</name>
<evidence type="ECO:0000313" key="2">
    <source>
        <dbReference type="EMBL" id="OIP87513.1"/>
    </source>
</evidence>
<dbReference type="AlphaFoldDB" id="A0A1J5HQZ0"/>
<gene>
    <name evidence="2" type="ORF">AUK05_01120</name>
</gene>
<dbReference type="STRING" id="1805376.AUK05_01120"/>
<accession>A0A1J5HQZ0</accession>
<protein>
    <submittedName>
        <fullName evidence="2">Uncharacterized protein</fullName>
    </submittedName>
</protein>
<dbReference type="EMBL" id="MNZO01000016">
    <property type="protein sequence ID" value="OIP87513.1"/>
    <property type="molecule type" value="Genomic_DNA"/>
</dbReference>
<comment type="caution">
    <text evidence="2">The sequence shown here is derived from an EMBL/GenBank/DDBJ whole genome shotgun (WGS) entry which is preliminary data.</text>
</comment>
<evidence type="ECO:0000256" key="1">
    <source>
        <dbReference type="SAM" id="Phobius"/>
    </source>
</evidence>
<sequence>MKRVINRKRNINYIIIIGIILFVGLVFYILRYRKYGITEDNSNLVRFTSSNFGFSLRYQPDSKIYYDSDVEGGAKGKPYLFLLSLENIDLAKSNPDDKLYFTLEISDINNKQSGCSTDWSNFENIKNLTQKTISISGIETKFINFIGGYNMDYSNICIVKNNLNYDFYSQGSNNPDIKNKREKYFLGVINSFEFDN</sequence>
<keyword evidence="1" id="KW-1133">Transmembrane helix</keyword>
<dbReference type="Proteomes" id="UP000182344">
    <property type="component" value="Unassembled WGS sequence"/>
</dbReference>